<dbReference type="AlphaFoldDB" id="A0A3L7AE55"/>
<feature type="chain" id="PRO_5018244232" evidence="1">
    <location>
        <begin position="25"/>
        <end position="132"/>
    </location>
</feature>
<dbReference type="InterPro" id="IPR009273">
    <property type="entry name" value="DUF930"/>
</dbReference>
<keyword evidence="3" id="KW-1185">Reference proteome</keyword>
<name>A0A3L7AE55_9HYPH</name>
<feature type="signal peptide" evidence="1">
    <location>
        <begin position="1"/>
        <end position="24"/>
    </location>
</feature>
<proteinExistence type="predicted"/>
<dbReference type="Pfam" id="PF06059">
    <property type="entry name" value="DUF930"/>
    <property type="match status" value="1"/>
</dbReference>
<evidence type="ECO:0000313" key="2">
    <source>
        <dbReference type="EMBL" id="RLP77672.1"/>
    </source>
</evidence>
<dbReference type="OrthoDB" id="9804158at2"/>
<organism evidence="2 3">
    <name type="scientific">Xanthobacter tagetidis</name>
    <dbReference type="NCBI Taxonomy" id="60216"/>
    <lineage>
        <taxon>Bacteria</taxon>
        <taxon>Pseudomonadati</taxon>
        <taxon>Pseudomonadota</taxon>
        <taxon>Alphaproteobacteria</taxon>
        <taxon>Hyphomicrobiales</taxon>
        <taxon>Xanthobacteraceae</taxon>
        <taxon>Xanthobacter</taxon>
    </lineage>
</organism>
<reference evidence="2 3" key="1">
    <citation type="submission" date="2018-10" db="EMBL/GenBank/DDBJ databases">
        <title>Xanthobacter tagetidis genome sequencing and assembly.</title>
        <authorList>
            <person name="Maclea K.S."/>
            <person name="Goen A.E."/>
            <person name="Fatima S.A."/>
        </authorList>
    </citation>
    <scope>NUCLEOTIDE SEQUENCE [LARGE SCALE GENOMIC DNA]</scope>
    <source>
        <strain evidence="2 3">ATCC 700314</strain>
    </source>
</reference>
<comment type="caution">
    <text evidence="2">The sequence shown here is derived from an EMBL/GenBank/DDBJ whole genome shotgun (WGS) entry which is preliminary data.</text>
</comment>
<gene>
    <name evidence="2" type="ORF">D9R14_13485</name>
</gene>
<evidence type="ECO:0000313" key="3">
    <source>
        <dbReference type="Proteomes" id="UP000269692"/>
    </source>
</evidence>
<dbReference type="RefSeq" id="WP_121623850.1">
    <property type="nucleotide sequence ID" value="NZ_JACIIW010000001.1"/>
</dbReference>
<protein>
    <submittedName>
        <fullName evidence="2">DUF930 domain-containing protein</fullName>
    </submittedName>
</protein>
<accession>A0A3L7AE55</accession>
<sequence length="132" mass="14627">MQRAFRAALALVPAVFLLATPAAAGGHRDDMMLHVDMATRIEQRCNARAMGQLGREDKTMRPEEVVAYAFAEPKLGKASIAAPGAAVRSRGHWYHLAYQCRTSADGMEVEDFRYQLGAEVPRNQWDAHSLVE</sequence>
<dbReference type="EMBL" id="RCTF01000010">
    <property type="protein sequence ID" value="RLP77672.1"/>
    <property type="molecule type" value="Genomic_DNA"/>
</dbReference>
<evidence type="ECO:0000256" key="1">
    <source>
        <dbReference type="SAM" id="SignalP"/>
    </source>
</evidence>
<keyword evidence="1" id="KW-0732">Signal</keyword>
<dbReference type="Proteomes" id="UP000269692">
    <property type="component" value="Unassembled WGS sequence"/>
</dbReference>